<dbReference type="eggNOG" id="COG1842">
    <property type="taxonomic scope" value="Bacteria"/>
</dbReference>
<dbReference type="Gene3D" id="3.90.1720.10">
    <property type="entry name" value="endopeptidase domain like (from Nostoc punctiforme)"/>
    <property type="match status" value="1"/>
</dbReference>
<dbReference type="PATRIC" id="fig|582515.4.peg.1711"/>
<organism evidence="2 3">
    <name type="scientific">Rubidibacter lacunae KORDI 51-2</name>
    <dbReference type="NCBI Taxonomy" id="582515"/>
    <lineage>
        <taxon>Bacteria</taxon>
        <taxon>Bacillati</taxon>
        <taxon>Cyanobacteriota</taxon>
        <taxon>Cyanophyceae</taxon>
        <taxon>Oscillatoriophycideae</taxon>
        <taxon>Chroococcales</taxon>
        <taxon>Aphanothecaceae</taxon>
        <taxon>Rubidibacter</taxon>
    </lineage>
</organism>
<dbReference type="RefSeq" id="WP_022606180.1">
    <property type="nucleotide sequence ID" value="NZ_ASSJ01000040.1"/>
</dbReference>
<name>U5DQ79_9CHRO</name>
<dbReference type="OrthoDB" id="9812095at2"/>
<evidence type="ECO:0000313" key="3">
    <source>
        <dbReference type="Proteomes" id="UP000016960"/>
    </source>
</evidence>
<dbReference type="AlphaFoldDB" id="U5DQ79"/>
<dbReference type="PROSITE" id="PS51934">
    <property type="entry name" value="LRAT"/>
    <property type="match status" value="1"/>
</dbReference>
<evidence type="ECO:0000313" key="2">
    <source>
        <dbReference type="EMBL" id="ERN41850.1"/>
    </source>
</evidence>
<dbReference type="PANTHER" id="PTHR46137:SF1">
    <property type="entry name" value="LRAT DOMAIN-CONTAINING PROTEIN"/>
    <property type="match status" value="1"/>
</dbReference>
<dbReference type="Pfam" id="PF04970">
    <property type="entry name" value="LRAT"/>
    <property type="match status" value="1"/>
</dbReference>
<dbReference type="EMBL" id="ASSJ01000040">
    <property type="protein sequence ID" value="ERN41850.1"/>
    <property type="molecule type" value="Genomic_DNA"/>
</dbReference>
<dbReference type="PANTHER" id="PTHR46137">
    <property type="entry name" value="OS05G0310600 PROTEIN"/>
    <property type="match status" value="1"/>
</dbReference>
<feature type="domain" description="LRAT" evidence="1">
    <location>
        <begin position="12"/>
        <end position="107"/>
    </location>
</feature>
<evidence type="ECO:0000259" key="1">
    <source>
        <dbReference type="PROSITE" id="PS51934"/>
    </source>
</evidence>
<keyword evidence="3" id="KW-1185">Reference proteome</keyword>
<dbReference type="Proteomes" id="UP000016960">
    <property type="component" value="Unassembled WGS sequence"/>
</dbReference>
<reference evidence="2 3" key="1">
    <citation type="submission" date="2013-05" db="EMBL/GenBank/DDBJ databases">
        <title>Draft genome sequence of Rubidibacter lacunae KORDI 51-2.</title>
        <authorList>
            <person name="Choi D.H."/>
            <person name="Noh J.H."/>
            <person name="Kwon K.-K."/>
            <person name="Lee J.-H."/>
            <person name="Ryu J.-Y."/>
        </authorList>
    </citation>
    <scope>NUCLEOTIDE SEQUENCE [LARGE SCALE GENOMIC DNA]</scope>
    <source>
        <strain evidence="2 3">KORDI 51-2</strain>
    </source>
</reference>
<protein>
    <submittedName>
        <fullName evidence="2">Phage shock protein A (IM30), suppresses sigma54-dependent transcription</fullName>
    </submittedName>
</protein>
<proteinExistence type="predicted"/>
<dbReference type="InterPro" id="IPR007053">
    <property type="entry name" value="LRAT_dom"/>
</dbReference>
<comment type="caution">
    <text evidence="2">The sequence shown here is derived from an EMBL/GenBank/DDBJ whole genome shotgun (WGS) entry which is preliminary data.</text>
</comment>
<dbReference type="InParanoid" id="U5DQ79"/>
<sequence>MARGDQIFTLQPLAAIQGLYEHHGIDCGDGTVVHLRKGNATIEQTSLAEFALGRPVSRRLYSTCYLPDTVIDRARSRLGERADYNLLFNNCEHFATWCKTGVHHSQQVEDFLPFLSRAQLETLSEPLRVALETGPAGETEQLVDRALDDLKAVWNEVQPRYRHAIAEARSWNRVARAALHRKREDLARAALHRKRAFERQAALDKDTLDRLARVTEMVLRARTVPARGAH</sequence>
<accession>U5DQ79</accession>
<gene>
    <name evidence="2" type="ORF">KR51_00015150</name>
</gene>
<dbReference type="STRING" id="582515.KR51_00015150"/>